<dbReference type="OrthoDB" id="9804723at2"/>
<dbReference type="Pfam" id="PF12697">
    <property type="entry name" value="Abhydrolase_6"/>
    <property type="match status" value="1"/>
</dbReference>
<dbReference type="InterPro" id="IPR000073">
    <property type="entry name" value="AB_hydrolase_1"/>
</dbReference>
<feature type="domain" description="AB hydrolase-1" evidence="1">
    <location>
        <begin position="17"/>
        <end position="245"/>
    </location>
</feature>
<reference evidence="2 3" key="1">
    <citation type="submission" date="2014-05" db="EMBL/GenBank/DDBJ databases">
        <title>Draft Genome Sequence of Nitratireductor basaltis Strain UMTGB225, A Marine Bacterium Isolated from Green Barrel Tunicate.</title>
        <authorList>
            <person name="Gan H.Y."/>
        </authorList>
    </citation>
    <scope>NUCLEOTIDE SEQUENCE [LARGE SCALE GENOMIC DNA]</scope>
    <source>
        <strain evidence="2 3">UMTGB225</strain>
    </source>
</reference>
<dbReference type="PATRIC" id="fig|472175.3.peg.482"/>
<evidence type="ECO:0000313" key="3">
    <source>
        <dbReference type="Proteomes" id="UP000053675"/>
    </source>
</evidence>
<organism evidence="2 3">
    <name type="scientific">Nitratireductor basaltis</name>
    <dbReference type="NCBI Taxonomy" id="472175"/>
    <lineage>
        <taxon>Bacteria</taxon>
        <taxon>Pseudomonadati</taxon>
        <taxon>Pseudomonadota</taxon>
        <taxon>Alphaproteobacteria</taxon>
        <taxon>Hyphomicrobiales</taxon>
        <taxon>Phyllobacteriaceae</taxon>
        <taxon>Nitratireductor</taxon>
    </lineage>
</organism>
<name>A0A084U915_9HYPH</name>
<dbReference type="GO" id="GO:0016787">
    <property type="term" value="F:hydrolase activity"/>
    <property type="evidence" value="ECO:0007669"/>
    <property type="project" value="UniProtKB-KW"/>
</dbReference>
<keyword evidence="3" id="KW-1185">Reference proteome</keyword>
<accession>A0A084U915</accession>
<evidence type="ECO:0000259" key="1">
    <source>
        <dbReference type="Pfam" id="PF12697"/>
    </source>
</evidence>
<dbReference type="AlphaFoldDB" id="A0A084U915"/>
<dbReference type="eggNOG" id="COG0596">
    <property type="taxonomic scope" value="Bacteria"/>
</dbReference>
<gene>
    <name evidence="2" type="ORF">EL18_00467</name>
</gene>
<evidence type="ECO:0000313" key="2">
    <source>
        <dbReference type="EMBL" id="KFB09451.1"/>
    </source>
</evidence>
<dbReference type="Gene3D" id="3.40.50.1820">
    <property type="entry name" value="alpha/beta hydrolase"/>
    <property type="match status" value="1"/>
</dbReference>
<dbReference type="EMBL" id="JMQM01000001">
    <property type="protein sequence ID" value="KFB09451.1"/>
    <property type="molecule type" value="Genomic_DNA"/>
</dbReference>
<dbReference type="InterPro" id="IPR029058">
    <property type="entry name" value="AB_hydrolase_fold"/>
</dbReference>
<dbReference type="InterPro" id="IPR050266">
    <property type="entry name" value="AB_hydrolase_sf"/>
</dbReference>
<protein>
    <submittedName>
        <fullName evidence="2">Alpha/beta hydrolase fold protein</fullName>
    </submittedName>
</protein>
<keyword evidence="2" id="KW-0378">Hydrolase</keyword>
<comment type="caution">
    <text evidence="2">The sequence shown here is derived from an EMBL/GenBank/DDBJ whole genome shotgun (WGS) entry which is preliminary data.</text>
</comment>
<dbReference type="STRING" id="472175.EL18_00467"/>
<dbReference type="SUPFAM" id="SSF53474">
    <property type="entry name" value="alpha/beta-Hydrolases"/>
    <property type="match status" value="1"/>
</dbReference>
<dbReference type="Proteomes" id="UP000053675">
    <property type="component" value="Unassembled WGS sequence"/>
</dbReference>
<dbReference type="RefSeq" id="WP_036479366.1">
    <property type="nucleotide sequence ID" value="NZ_JMQM01000001.1"/>
</dbReference>
<dbReference type="PRINTS" id="PR00111">
    <property type="entry name" value="ABHYDROLASE"/>
</dbReference>
<dbReference type="GO" id="GO:0016020">
    <property type="term" value="C:membrane"/>
    <property type="evidence" value="ECO:0007669"/>
    <property type="project" value="TreeGrafter"/>
</dbReference>
<proteinExistence type="predicted"/>
<dbReference type="PANTHER" id="PTHR43798">
    <property type="entry name" value="MONOACYLGLYCEROL LIPASE"/>
    <property type="match status" value="1"/>
</dbReference>
<sequence length="252" mass="26843">MTTGLFVEDSGEGAIPLVLLHGFGGSHLDWREVQQALGEFVRCLSYDLPGHGGSLDYPDAGPAATAARAVLDDLQARGISRVHVAGHSFGGAVAVLMALTKPESVASLTLLAPGGFGEEINSALLAEFAAADDEAALGRCLRLMSGFEAELPDQLVKAASALRQKPGQAEKLREIASVLSKDGKQGRLPPHKLSSLDLPVRVVWGDLDTVLPVRHLDNVPPHFAVHRYRTLGHMLPHEAPAEMARILRYSMG</sequence>
<dbReference type="PANTHER" id="PTHR43798:SF33">
    <property type="entry name" value="HYDROLASE, PUTATIVE (AFU_ORTHOLOGUE AFUA_2G14860)-RELATED"/>
    <property type="match status" value="1"/>
</dbReference>